<dbReference type="CDD" id="cd01335">
    <property type="entry name" value="Radical_SAM"/>
    <property type="match status" value="1"/>
</dbReference>
<dbReference type="AlphaFoldDB" id="A0A938WXB8"/>
<keyword evidence="3" id="KW-0949">S-adenosyl-L-methionine</keyword>
<comment type="subcellular location">
    <subcellularLocation>
        <location evidence="3">Cytoplasm</location>
    </subcellularLocation>
</comment>
<dbReference type="SMART" id="SM00729">
    <property type="entry name" value="Elp3"/>
    <property type="match status" value="1"/>
</dbReference>
<reference evidence="6" key="1">
    <citation type="submission" date="2020-08" db="EMBL/GenBank/DDBJ databases">
        <authorList>
            <person name="Cejkova D."/>
            <person name="Kubasova T."/>
            <person name="Jahodarova E."/>
            <person name="Rychlik I."/>
        </authorList>
    </citation>
    <scope>NUCLEOTIDE SEQUENCE</scope>
    <source>
        <strain evidence="6">An836</strain>
    </source>
</reference>
<name>A0A938WXB8_9BIFI</name>
<feature type="compositionally biased region" description="Low complexity" evidence="4">
    <location>
        <begin position="361"/>
        <end position="375"/>
    </location>
</feature>
<keyword evidence="7" id="KW-1185">Reference proteome</keyword>
<dbReference type="PANTHER" id="PTHR13932:SF5">
    <property type="entry name" value="RADICAL S-ADENOSYL METHIONINE DOMAIN-CONTAINING PROTEIN 1, MITOCHONDRIAL"/>
    <property type="match status" value="1"/>
</dbReference>
<evidence type="ECO:0000256" key="3">
    <source>
        <dbReference type="RuleBase" id="RU364116"/>
    </source>
</evidence>
<dbReference type="Pfam" id="PF04055">
    <property type="entry name" value="Radical_SAM"/>
    <property type="match status" value="1"/>
</dbReference>
<keyword evidence="3" id="KW-0004">4Fe-4S</keyword>
<dbReference type="GO" id="GO:0006779">
    <property type="term" value="P:porphyrin-containing compound biosynthetic process"/>
    <property type="evidence" value="ECO:0007669"/>
    <property type="project" value="InterPro"/>
</dbReference>
<dbReference type="InterPro" id="IPR010723">
    <property type="entry name" value="HemN_C"/>
</dbReference>
<dbReference type="GO" id="GO:0046872">
    <property type="term" value="F:metal ion binding"/>
    <property type="evidence" value="ECO:0007669"/>
    <property type="project" value="UniProtKB-UniRule"/>
</dbReference>
<keyword evidence="3" id="KW-0479">Metal-binding</keyword>
<comment type="similarity">
    <text evidence="1">Belongs to the anaerobic coproporphyrinogen-III oxidase family. HemW subfamily.</text>
</comment>
<dbReference type="Gene3D" id="3.30.750.200">
    <property type="match status" value="1"/>
</dbReference>
<gene>
    <name evidence="6" type="ORF">H7U32_03395</name>
</gene>
<evidence type="ECO:0000256" key="2">
    <source>
        <dbReference type="ARBA" id="ARBA00017228"/>
    </source>
</evidence>
<dbReference type="InterPro" id="IPR058240">
    <property type="entry name" value="rSAM_sf"/>
</dbReference>
<dbReference type="GO" id="GO:0004109">
    <property type="term" value="F:coproporphyrinogen oxidase activity"/>
    <property type="evidence" value="ECO:0007669"/>
    <property type="project" value="InterPro"/>
</dbReference>
<accession>A0A938WXB8</accession>
<evidence type="ECO:0000256" key="1">
    <source>
        <dbReference type="ARBA" id="ARBA00006100"/>
    </source>
</evidence>
<dbReference type="GO" id="GO:0051539">
    <property type="term" value="F:4 iron, 4 sulfur cluster binding"/>
    <property type="evidence" value="ECO:0007669"/>
    <property type="project" value="UniProtKB-UniRule"/>
</dbReference>
<dbReference type="EMBL" id="JACLYU010000003">
    <property type="protein sequence ID" value="MBM6699382.1"/>
    <property type="molecule type" value="Genomic_DNA"/>
</dbReference>
<evidence type="ECO:0000256" key="4">
    <source>
        <dbReference type="SAM" id="MobiDB-lite"/>
    </source>
</evidence>
<proteinExistence type="inferred from homology"/>
<dbReference type="SUPFAM" id="SSF102114">
    <property type="entry name" value="Radical SAM enzymes"/>
    <property type="match status" value="1"/>
</dbReference>
<feature type="region of interest" description="Disordered" evidence="4">
    <location>
        <begin position="337"/>
        <end position="375"/>
    </location>
</feature>
<evidence type="ECO:0000259" key="5">
    <source>
        <dbReference type="PROSITE" id="PS51918"/>
    </source>
</evidence>
<keyword evidence="3" id="KW-0143">Chaperone</keyword>
<dbReference type="GO" id="GO:0005737">
    <property type="term" value="C:cytoplasm"/>
    <property type="evidence" value="ECO:0007669"/>
    <property type="project" value="UniProtKB-SubCell"/>
</dbReference>
<keyword evidence="3" id="KW-0963">Cytoplasm</keyword>
<feature type="compositionally biased region" description="Low complexity" evidence="4">
    <location>
        <begin position="18"/>
        <end position="30"/>
    </location>
</feature>
<dbReference type="SFLD" id="SFLDS00029">
    <property type="entry name" value="Radical_SAM"/>
    <property type="match status" value="1"/>
</dbReference>
<dbReference type="Pfam" id="PF06969">
    <property type="entry name" value="HemN_C"/>
    <property type="match status" value="1"/>
</dbReference>
<evidence type="ECO:0000313" key="6">
    <source>
        <dbReference type="EMBL" id="MBM6699382.1"/>
    </source>
</evidence>
<comment type="caution">
    <text evidence="6">The sequence shown here is derived from an EMBL/GenBank/DDBJ whole genome shotgun (WGS) entry which is preliminary data.</text>
</comment>
<dbReference type="InterPro" id="IPR006638">
    <property type="entry name" value="Elp3/MiaA/NifB-like_rSAM"/>
</dbReference>
<dbReference type="NCBIfam" id="TIGR00539">
    <property type="entry name" value="hemN_rel"/>
    <property type="match status" value="1"/>
</dbReference>
<feature type="domain" description="Radical SAM core" evidence="5">
    <location>
        <begin position="40"/>
        <end position="287"/>
    </location>
</feature>
<keyword evidence="3" id="KW-0411">Iron-sulfur</keyword>
<organism evidence="6 7">
    <name type="scientific">Bifidobacterium pullorum subsp. saeculare</name>
    <dbReference type="NCBI Taxonomy" id="78257"/>
    <lineage>
        <taxon>Bacteria</taxon>
        <taxon>Bacillati</taxon>
        <taxon>Actinomycetota</taxon>
        <taxon>Actinomycetes</taxon>
        <taxon>Bifidobacteriales</taxon>
        <taxon>Bifidobacteriaceae</taxon>
        <taxon>Bifidobacterium</taxon>
    </lineage>
</organism>
<dbReference type="PROSITE" id="PS51918">
    <property type="entry name" value="RADICAL_SAM"/>
    <property type="match status" value="1"/>
</dbReference>
<dbReference type="InterPro" id="IPR004559">
    <property type="entry name" value="HemW-like"/>
</dbReference>
<feature type="region of interest" description="Disordered" evidence="4">
    <location>
        <begin position="1"/>
        <end position="42"/>
    </location>
</feature>
<dbReference type="SFLD" id="SFLDG01065">
    <property type="entry name" value="anaerobic_coproporphyrinogen-I"/>
    <property type="match status" value="1"/>
</dbReference>
<reference evidence="6" key="2">
    <citation type="journal article" date="2021" name="Sci. Rep.">
        <title>The distribution of antibiotic resistance genes in chicken gut microbiota commensals.</title>
        <authorList>
            <person name="Juricova H."/>
            <person name="Matiasovicova J."/>
            <person name="Kubasova T."/>
            <person name="Cejkova D."/>
            <person name="Rychlik I."/>
        </authorList>
    </citation>
    <scope>NUCLEOTIDE SEQUENCE</scope>
    <source>
        <strain evidence="6">An836</strain>
    </source>
</reference>
<dbReference type="SFLD" id="SFLDG01082">
    <property type="entry name" value="B12-binding_domain_containing"/>
    <property type="match status" value="1"/>
</dbReference>
<keyword evidence="3" id="KW-0408">Iron</keyword>
<dbReference type="InterPro" id="IPR007197">
    <property type="entry name" value="rSAM"/>
</dbReference>
<dbReference type="Proteomes" id="UP000718821">
    <property type="component" value="Unassembled WGS sequence"/>
</dbReference>
<protein>
    <recommendedName>
        <fullName evidence="2 3">Heme chaperone HemW</fullName>
    </recommendedName>
</protein>
<evidence type="ECO:0000313" key="7">
    <source>
        <dbReference type="Proteomes" id="UP000718821"/>
    </source>
</evidence>
<comment type="function">
    <text evidence="3">Probably acts as a heme chaperone, transferring heme to an unknown acceptor. Binds one molecule of heme per monomer, possibly covalently. Binds 1 [4Fe-4S] cluster. The cluster is coordinated with 3 cysteines and an exchangeable S-adenosyl-L-methionine.</text>
</comment>
<dbReference type="PANTHER" id="PTHR13932">
    <property type="entry name" value="COPROPORPHYRINIGEN III OXIDASE"/>
    <property type="match status" value="1"/>
</dbReference>
<dbReference type="InterPro" id="IPR034505">
    <property type="entry name" value="Coproporphyrinogen-III_oxidase"/>
</dbReference>
<keyword evidence="3" id="KW-0349">Heme</keyword>
<sequence>MWRCRRRRSSPPCPPATTSPWTATPRTRSAPPRRPRTDPRMPTTPFEVYVHVPFCLRRCGYCDFNTYTAADLGGGASRRNYADLAIREMRLVRAWQAARGIEEPRAASVFFGGGTPTILPARDLNRMLAAIRELWGLEPGAEVTSEANPDTVDAGYVRELADGGFTRLSFGMQSAVPHVLATLDRTHTPANVEAGVRAARAAGLDASVDLIYGAPGESLDDWRASVRAAIDLGTDHVSAYALTVEPTTAMGRRIAAGTLPRPDDDDEAAKYEIADGLLAAAGLRWYEVSNWARPGYESRHNLGYWRNVDWAGIGPGAHSHYRAVAGATDLFPDADVDGADDSEGFRPVARAGGAGEGGPRPEGVAPGPAADPAAAPRGLRAWDLAHPRRWAAALAAGRVPWADGEAIGPEADLEERVMLGIRLREGLETAGLPAPPDPAVVEGLVADGLVVRHGTRLVPTLRGRLLNDLVIERLLG</sequence>
<dbReference type="SFLD" id="SFLDF00562">
    <property type="entry name" value="HemN-like__clustered_with_heat"/>
    <property type="match status" value="1"/>
</dbReference>